<dbReference type="EMBL" id="CAJPDQ010000005">
    <property type="protein sequence ID" value="CAF9910300.1"/>
    <property type="molecule type" value="Genomic_DNA"/>
</dbReference>
<evidence type="ECO:0000313" key="4">
    <source>
        <dbReference type="Proteomes" id="UP000664169"/>
    </source>
</evidence>
<dbReference type="InterPro" id="IPR013320">
    <property type="entry name" value="ConA-like_dom_sf"/>
</dbReference>
<dbReference type="Gene3D" id="2.60.120.200">
    <property type="match status" value="1"/>
</dbReference>
<evidence type="ECO:0000256" key="1">
    <source>
        <dbReference type="SAM" id="SignalP"/>
    </source>
</evidence>
<dbReference type="PANTHER" id="PTHR38121">
    <property type="entry name" value="GH16 DOMAIN-CONTAINING PROTEIN"/>
    <property type="match status" value="1"/>
</dbReference>
<gene>
    <name evidence="3" type="ORF">GOMPHAMPRED_007037</name>
</gene>
<dbReference type="PROSITE" id="PS51762">
    <property type="entry name" value="GH16_2"/>
    <property type="match status" value="1"/>
</dbReference>
<accession>A0A8H3I7I8</accession>
<dbReference type="Proteomes" id="UP000664169">
    <property type="component" value="Unassembled WGS sequence"/>
</dbReference>
<feature type="chain" id="PRO_5034232618" description="GH16 domain-containing protein" evidence="1">
    <location>
        <begin position="16"/>
        <end position="320"/>
    </location>
</feature>
<evidence type="ECO:0000259" key="2">
    <source>
        <dbReference type="PROSITE" id="PS51762"/>
    </source>
</evidence>
<name>A0A8H3I7I8_9LECA</name>
<sequence>MLFQILFQKITLVLGFVALGGSIANAAGTSCSKYIVESAGDELSFNNYLFQDFRSLSGSSAGPKAPGTNDGVVIAAYEAATSSPKVPTTAMKSYFQGIPRTWLVSSWNRMNSPVPMQNQPANAFIDYDPTTPYSQDTMLSITTSRGTNGIQTAGELQSVFSLNYGSIRFQSRVTGAPGACAGMFLYKDDTHESDFEFLTRDGSSYVHMTNQPGNENGIPVPGATTNLSLIYPYSEWTNYRLDWSPGMTRYFVNGEIVANKTVNVSPLPMYWMMNMWSDGTSWPGVMAVGNSARLDIRWLQIVYNNTNTLPADGNVICVVE</sequence>
<dbReference type="PANTHER" id="PTHR38121:SF4">
    <property type="entry name" value="GH16 DOMAIN-CONTAINING PROTEIN-RELATED"/>
    <property type="match status" value="1"/>
</dbReference>
<dbReference type="GO" id="GO:0004553">
    <property type="term" value="F:hydrolase activity, hydrolyzing O-glycosyl compounds"/>
    <property type="evidence" value="ECO:0007669"/>
    <property type="project" value="InterPro"/>
</dbReference>
<reference evidence="3" key="1">
    <citation type="submission" date="2021-03" db="EMBL/GenBank/DDBJ databases">
        <authorList>
            <person name="Tagirdzhanova G."/>
        </authorList>
    </citation>
    <scope>NUCLEOTIDE SEQUENCE</scope>
</reference>
<dbReference type="InterPro" id="IPR000757">
    <property type="entry name" value="Beta-glucanase-like"/>
</dbReference>
<feature type="signal peptide" evidence="1">
    <location>
        <begin position="1"/>
        <end position="15"/>
    </location>
</feature>
<feature type="domain" description="GH16" evidence="2">
    <location>
        <begin position="105"/>
        <end position="312"/>
    </location>
</feature>
<dbReference type="SUPFAM" id="SSF49899">
    <property type="entry name" value="Concanavalin A-like lectins/glucanases"/>
    <property type="match status" value="1"/>
</dbReference>
<dbReference type="OrthoDB" id="4388755at2759"/>
<protein>
    <recommendedName>
        <fullName evidence="2">GH16 domain-containing protein</fullName>
    </recommendedName>
</protein>
<dbReference type="Pfam" id="PF00722">
    <property type="entry name" value="Glyco_hydro_16"/>
    <property type="match status" value="1"/>
</dbReference>
<keyword evidence="1" id="KW-0732">Signal</keyword>
<organism evidence="3 4">
    <name type="scientific">Gomphillus americanus</name>
    <dbReference type="NCBI Taxonomy" id="1940652"/>
    <lineage>
        <taxon>Eukaryota</taxon>
        <taxon>Fungi</taxon>
        <taxon>Dikarya</taxon>
        <taxon>Ascomycota</taxon>
        <taxon>Pezizomycotina</taxon>
        <taxon>Lecanoromycetes</taxon>
        <taxon>OSLEUM clade</taxon>
        <taxon>Ostropomycetidae</taxon>
        <taxon>Ostropales</taxon>
        <taxon>Graphidaceae</taxon>
        <taxon>Gomphilloideae</taxon>
        <taxon>Gomphillus</taxon>
    </lineage>
</organism>
<dbReference type="CDD" id="cd00413">
    <property type="entry name" value="Glyco_hydrolase_16"/>
    <property type="match status" value="1"/>
</dbReference>
<comment type="caution">
    <text evidence="3">The sequence shown here is derived from an EMBL/GenBank/DDBJ whole genome shotgun (WGS) entry which is preliminary data.</text>
</comment>
<proteinExistence type="predicted"/>
<keyword evidence="4" id="KW-1185">Reference proteome</keyword>
<dbReference type="AlphaFoldDB" id="A0A8H3I7I8"/>
<evidence type="ECO:0000313" key="3">
    <source>
        <dbReference type="EMBL" id="CAF9910300.1"/>
    </source>
</evidence>
<dbReference type="GO" id="GO:0005975">
    <property type="term" value="P:carbohydrate metabolic process"/>
    <property type="evidence" value="ECO:0007669"/>
    <property type="project" value="InterPro"/>
</dbReference>